<feature type="region of interest" description="Disordered" evidence="1">
    <location>
        <begin position="1"/>
        <end position="35"/>
    </location>
</feature>
<dbReference type="EMBL" id="BKCJ010305018">
    <property type="protein sequence ID" value="GEZ64755.1"/>
    <property type="molecule type" value="Genomic_DNA"/>
</dbReference>
<reference evidence="2" key="1">
    <citation type="journal article" date="2019" name="Sci. Rep.">
        <title>Draft genome of Tanacetum cinerariifolium, the natural source of mosquito coil.</title>
        <authorList>
            <person name="Yamashiro T."/>
            <person name="Shiraishi A."/>
            <person name="Satake H."/>
            <person name="Nakayama K."/>
        </authorList>
    </citation>
    <scope>NUCLEOTIDE SEQUENCE</scope>
</reference>
<gene>
    <name evidence="2" type="ORF">Tci_536728</name>
</gene>
<evidence type="ECO:0000256" key="1">
    <source>
        <dbReference type="SAM" id="MobiDB-lite"/>
    </source>
</evidence>
<organism evidence="2">
    <name type="scientific">Tanacetum cinerariifolium</name>
    <name type="common">Dalmatian daisy</name>
    <name type="synonym">Chrysanthemum cinerariifolium</name>
    <dbReference type="NCBI Taxonomy" id="118510"/>
    <lineage>
        <taxon>Eukaryota</taxon>
        <taxon>Viridiplantae</taxon>
        <taxon>Streptophyta</taxon>
        <taxon>Embryophyta</taxon>
        <taxon>Tracheophyta</taxon>
        <taxon>Spermatophyta</taxon>
        <taxon>Magnoliopsida</taxon>
        <taxon>eudicotyledons</taxon>
        <taxon>Gunneridae</taxon>
        <taxon>Pentapetalae</taxon>
        <taxon>asterids</taxon>
        <taxon>campanulids</taxon>
        <taxon>Asterales</taxon>
        <taxon>Asteraceae</taxon>
        <taxon>Asteroideae</taxon>
        <taxon>Anthemideae</taxon>
        <taxon>Anthemidinae</taxon>
        <taxon>Tanacetum</taxon>
    </lineage>
</organism>
<sequence length="345" mass="38436">MARPTKEQQAARLAGEVQGAEGVVGNTNTPPTNTHEGILEKQAAAEQQAGLIPANNQDPIDPLSLNNANPYTPGETINTGTIDYDSREFETQSFAKGIEDKGIGELQGAEGENGFIPGGVGRLENIDTSEMKIQEQIPALQYENDKIIIFGYEFPESMREQLFKDGVLGGSDQGDHVIFNELEVEDYVAKMPKEKQDNALTQEQINEVPYAEQAGIVIGDNYNDAMAKYDGYLQANPHLYNPEHPNYKPIQDLVTTEDMISFPFLSKVGVTVGEVKTDELQKKVQDFLEANPWEYPTDSPYYKPKPEDNTEYVYHGDFLTVDQLGNKVTYDWDEVTAPEHLLLKP</sequence>
<accession>A0A699IIM3</accession>
<evidence type="ECO:0000313" key="2">
    <source>
        <dbReference type="EMBL" id="GEZ64755.1"/>
    </source>
</evidence>
<proteinExistence type="predicted"/>
<dbReference type="AlphaFoldDB" id="A0A699IIM3"/>
<name>A0A699IIM3_TANCI</name>
<comment type="caution">
    <text evidence="2">The sequence shown here is derived from an EMBL/GenBank/DDBJ whole genome shotgun (WGS) entry which is preliminary data.</text>
</comment>
<feature type="compositionally biased region" description="Low complexity" evidence="1">
    <location>
        <begin position="14"/>
        <end position="34"/>
    </location>
</feature>
<protein>
    <submittedName>
        <fullName evidence="2">Uncharacterized protein</fullName>
    </submittedName>
</protein>